<evidence type="ECO:0000256" key="1">
    <source>
        <dbReference type="RuleBase" id="RU000487"/>
    </source>
</evidence>
<evidence type="ECO:0000313" key="5">
    <source>
        <dbReference type="EMBL" id="CAL6105522.1"/>
    </source>
</evidence>
<dbReference type="EMBL" id="CATOUU010000389">
    <property type="protein sequence ID" value="CAI9928242.1"/>
    <property type="molecule type" value="Genomic_DNA"/>
</dbReference>
<accession>A0AA86TV26</accession>
<organism evidence="3">
    <name type="scientific">Hexamita inflata</name>
    <dbReference type="NCBI Taxonomy" id="28002"/>
    <lineage>
        <taxon>Eukaryota</taxon>
        <taxon>Metamonada</taxon>
        <taxon>Diplomonadida</taxon>
        <taxon>Hexamitidae</taxon>
        <taxon>Hexamitinae</taxon>
        <taxon>Hexamita</taxon>
    </lineage>
</organism>
<dbReference type="SUPFAM" id="SSF53067">
    <property type="entry name" value="Actin-like ATPase domain"/>
    <property type="match status" value="2"/>
</dbReference>
<reference evidence="3" key="1">
    <citation type="submission" date="2023-06" db="EMBL/GenBank/DDBJ databases">
        <authorList>
            <person name="Kurt Z."/>
        </authorList>
    </citation>
    <scope>NUCLEOTIDE SEQUENCE</scope>
</reference>
<evidence type="ECO:0000313" key="4">
    <source>
        <dbReference type="EMBL" id="CAL6102024.1"/>
    </source>
</evidence>
<name>A0AA86TV26_9EUKA</name>
<dbReference type="Gene3D" id="3.90.640.10">
    <property type="entry name" value="Actin, Chain A, domain 4"/>
    <property type="match status" value="1"/>
</dbReference>
<dbReference type="EMBL" id="CAXDID020000551">
    <property type="protein sequence ID" value="CAL6102024.1"/>
    <property type="molecule type" value="Genomic_DNA"/>
</dbReference>
<dbReference type="PANTHER" id="PTHR11937">
    <property type="entry name" value="ACTIN"/>
    <property type="match status" value="1"/>
</dbReference>
<dbReference type="SMART" id="SM00268">
    <property type="entry name" value="ACTIN"/>
    <property type="match status" value="1"/>
</dbReference>
<dbReference type="AlphaFoldDB" id="A0AA86TV26"/>
<protein>
    <submittedName>
        <fullName evidence="3">Actin related protein</fullName>
    </submittedName>
    <submittedName>
        <fullName evidence="4">Actin_related protein</fullName>
    </submittedName>
</protein>
<dbReference type="EMBL" id="CATOUU010000381">
    <property type="protein sequence ID" value="CAI9927584.1"/>
    <property type="molecule type" value="Genomic_DNA"/>
</dbReference>
<sequence length="374" mass="42117">MIPTISTASMNSATVIDLGSYQIKVGESSDARPAHALYSFSCVEGAEEYKLYDCESRPVIQNGQIADFDLLEQKLRQLQNYYPHMFNCVSILQPYFIQTSERQQLAELLFEKFSARAVHFGSQEAAACFGAGTSTGVCCDFGYGVTKTVPVVDGHCLESQGQVCFLNGELMGKLLVDEVSQSQNYSEYFRKLNSFKRIQLGNDLTQYFCSTSEQPIDPLQFEYQNISQLSLPDGVKLEVNKSSQLLPEMFFNSQIYQMYSNDNLTFNSIQYQFTQSIINQPAQVRKELVQNIVLVGGISKLNNLQNRFRAELDSIFATQSLTGKPKFLQTQVDRKDLTFFGGAVVASLSVFGYFLSSAQEWKEEGITGVERRRM</sequence>
<keyword evidence="6" id="KW-1185">Reference proteome</keyword>
<comment type="similarity">
    <text evidence="1">Belongs to the actin family.</text>
</comment>
<dbReference type="CDD" id="cd10169">
    <property type="entry name" value="ASKHA_NBD_actin-like"/>
    <property type="match status" value="1"/>
</dbReference>
<evidence type="ECO:0000313" key="6">
    <source>
        <dbReference type="Proteomes" id="UP001642409"/>
    </source>
</evidence>
<evidence type="ECO:0000313" key="2">
    <source>
        <dbReference type="EMBL" id="CAI9927584.1"/>
    </source>
</evidence>
<dbReference type="InterPro" id="IPR043129">
    <property type="entry name" value="ATPase_NBD"/>
</dbReference>
<evidence type="ECO:0000313" key="3">
    <source>
        <dbReference type="EMBL" id="CAI9928242.1"/>
    </source>
</evidence>
<dbReference type="Pfam" id="PF00022">
    <property type="entry name" value="Actin"/>
    <property type="match status" value="1"/>
</dbReference>
<dbReference type="InterPro" id="IPR004000">
    <property type="entry name" value="Actin"/>
</dbReference>
<dbReference type="EMBL" id="CAXDID020000597">
    <property type="protein sequence ID" value="CAL6105522.1"/>
    <property type="molecule type" value="Genomic_DNA"/>
</dbReference>
<comment type="caution">
    <text evidence="3">The sequence shown here is derived from an EMBL/GenBank/DDBJ whole genome shotgun (WGS) entry which is preliminary data.</text>
</comment>
<dbReference type="Proteomes" id="UP001642409">
    <property type="component" value="Unassembled WGS sequence"/>
</dbReference>
<reference evidence="4 6" key="2">
    <citation type="submission" date="2024-07" db="EMBL/GenBank/DDBJ databases">
        <authorList>
            <person name="Akdeniz Z."/>
        </authorList>
    </citation>
    <scope>NUCLEOTIDE SEQUENCE [LARGE SCALE GENOMIC DNA]</scope>
</reference>
<proteinExistence type="inferred from homology"/>
<gene>
    <name evidence="2" type="ORF">HINF_LOCUS15229</name>
    <name evidence="3" type="ORF">HINF_LOCUS15887</name>
    <name evidence="4" type="ORF">HINF_LOCUS71469</name>
    <name evidence="5" type="ORF">HINF_LOCUS73303</name>
</gene>
<dbReference type="Gene3D" id="3.30.420.40">
    <property type="match status" value="2"/>
</dbReference>